<dbReference type="AlphaFoldDB" id="A0A135UNJ9"/>
<organism evidence="1 2">
    <name type="scientific">Colletotrichum salicis</name>
    <dbReference type="NCBI Taxonomy" id="1209931"/>
    <lineage>
        <taxon>Eukaryota</taxon>
        <taxon>Fungi</taxon>
        <taxon>Dikarya</taxon>
        <taxon>Ascomycota</taxon>
        <taxon>Pezizomycotina</taxon>
        <taxon>Sordariomycetes</taxon>
        <taxon>Hypocreomycetidae</taxon>
        <taxon>Glomerellales</taxon>
        <taxon>Glomerellaceae</taxon>
        <taxon>Colletotrichum</taxon>
        <taxon>Colletotrichum acutatum species complex</taxon>
    </lineage>
</organism>
<sequence length="115" mass="12630">MGDIRTKDTKDYVRCGKACKKASRRDFPCDCAPYCTTCAARGWSFASLSADGAAFFLPHSQFDDSEDDFDDLTDLKFKGVGLLRDGVRPPSKASSDKDYGPYTGISRKHCKCPAV</sequence>
<comment type="caution">
    <text evidence="1">The sequence shown here is derived from an EMBL/GenBank/DDBJ whole genome shotgun (WGS) entry which is preliminary data.</text>
</comment>
<proteinExistence type="predicted"/>
<evidence type="ECO:0000313" key="2">
    <source>
        <dbReference type="Proteomes" id="UP000070121"/>
    </source>
</evidence>
<name>A0A135UNJ9_9PEZI</name>
<keyword evidence="2" id="KW-1185">Reference proteome</keyword>
<dbReference type="Proteomes" id="UP000070121">
    <property type="component" value="Unassembled WGS sequence"/>
</dbReference>
<reference evidence="1 2" key="1">
    <citation type="submission" date="2014-02" db="EMBL/GenBank/DDBJ databases">
        <title>The genome sequence of Colletotrichum salicis CBS 607.94.</title>
        <authorList>
            <person name="Baroncelli R."/>
            <person name="Thon M.R."/>
        </authorList>
    </citation>
    <scope>NUCLEOTIDE SEQUENCE [LARGE SCALE GENOMIC DNA]</scope>
    <source>
        <strain evidence="1 2">CBS 607.94</strain>
    </source>
</reference>
<dbReference type="EMBL" id="JFFI01001221">
    <property type="protein sequence ID" value="KXH61968.1"/>
    <property type="molecule type" value="Genomic_DNA"/>
</dbReference>
<protein>
    <submittedName>
        <fullName evidence="1">Uncharacterized protein</fullName>
    </submittedName>
</protein>
<gene>
    <name evidence="1" type="ORF">CSAL01_00974</name>
</gene>
<evidence type="ECO:0000313" key="1">
    <source>
        <dbReference type="EMBL" id="KXH61968.1"/>
    </source>
</evidence>
<accession>A0A135UNJ9</accession>